<accession>A0A246I7P7</accession>
<dbReference type="GO" id="GO:0008168">
    <property type="term" value="F:methyltransferase activity"/>
    <property type="evidence" value="ECO:0007669"/>
    <property type="project" value="UniProtKB-KW"/>
</dbReference>
<keyword evidence="1" id="KW-0489">Methyltransferase</keyword>
<dbReference type="AlphaFoldDB" id="A0A246I7P7"/>
<reference evidence="6 7" key="1">
    <citation type="submission" date="2017-06" db="EMBL/GenBank/DDBJ databases">
        <authorList>
            <person name="Kim H.J."/>
            <person name="Triplett B.A."/>
        </authorList>
    </citation>
    <scope>NUCLEOTIDE SEQUENCE [LARGE SCALE GENOMIC DNA]</scope>
    <source>
        <strain evidence="6 7">594</strain>
    </source>
</reference>
<gene>
    <name evidence="6" type="ORF">CEE63_09290</name>
</gene>
<dbReference type="Gene3D" id="3.40.50.150">
    <property type="entry name" value="Vaccinia Virus protein VP39"/>
    <property type="match status" value="1"/>
</dbReference>
<feature type="coiled-coil region" evidence="4">
    <location>
        <begin position="340"/>
        <end position="374"/>
    </location>
</feature>
<name>A0A246I7P7_STEMA</name>
<dbReference type="RefSeq" id="WP_088496870.1">
    <property type="nucleotide sequence ID" value="NZ_CP088244.1"/>
</dbReference>
<evidence type="ECO:0000313" key="7">
    <source>
        <dbReference type="Proteomes" id="UP000197090"/>
    </source>
</evidence>
<dbReference type="GO" id="GO:0032259">
    <property type="term" value="P:methylation"/>
    <property type="evidence" value="ECO:0007669"/>
    <property type="project" value="UniProtKB-KW"/>
</dbReference>
<keyword evidence="2" id="KW-0808">Transferase</keyword>
<dbReference type="InterPro" id="IPR013217">
    <property type="entry name" value="Methyltransf_12"/>
</dbReference>
<evidence type="ECO:0000256" key="3">
    <source>
        <dbReference type="ARBA" id="ARBA00022691"/>
    </source>
</evidence>
<keyword evidence="3" id="KW-0949">S-adenosyl-L-methionine</keyword>
<sequence>MNTRNRDYWINRSGDLYADQQKIRREAGNSNYARQEAWLVGFLAERSEQLGRPVRVLDFGVGFGRLARLLPQHAFVDYFGFDISPAMVEPLLREPPVELAADIGHRIRVGSSLADAMQGEQFDVIFTVSVLIHNDREQAADVLAQMRALLAPEGRLCFIENRPVSISLLANLWHAGCWSHDVAGTLAPDMNVDVEDGILSDHAIYILHESAAGIPRQLRVPGARGFEPITAGDYLLRTLEATTAVARGMEVESATLGGDIAQMRDAVELYRQAEERARTNLDIARQHLGDDVGLLDGIGHLTAAIDALPALAMRIGVLAGETSVQQVQSLERIEALHAREATLVESLAQQERELEQVQARLEAAQSANQHLQWQQGLREQVRQVLSSRTEERAMPYLEAPVGGSASVGQPAPPVYEFNARRDMRFAQAVVGHERVCHIMHQEWFGIRAACGSLPGHKLAVTSTSAPGAGDVEEVARLLAANKVNRLVIHGFSDGMLQWVKGLAAAGFDRIYMVWHGAPSMWIHVEERRLFALAYKAVRTGLIRRVSVMRAGSHAALADVAGWQRQVYNMPPAYTGKRIPRRATGATVFIPSWNLIHKNIFTNAAAAAATAEVANIWLMADDFALPYRVDKNVKRLPKLSQLQMMEAMSQADAVMNASIVDCHPMVELEALAAGTPALRGRLGMDALEDHPYVEITQVADPLSVADVRQTLRRILAAPAVEMDDMMSSYSRQMVALSFERYSEFMEI</sequence>
<dbReference type="InterPro" id="IPR029063">
    <property type="entry name" value="SAM-dependent_MTases_sf"/>
</dbReference>
<evidence type="ECO:0000256" key="1">
    <source>
        <dbReference type="ARBA" id="ARBA00022603"/>
    </source>
</evidence>
<dbReference type="PANTHER" id="PTHR43464">
    <property type="entry name" value="METHYLTRANSFERASE"/>
    <property type="match status" value="1"/>
</dbReference>
<evidence type="ECO:0000256" key="4">
    <source>
        <dbReference type="SAM" id="Coils"/>
    </source>
</evidence>
<keyword evidence="4" id="KW-0175">Coiled coil</keyword>
<dbReference type="EMBL" id="NIVX01000067">
    <property type="protein sequence ID" value="OWQ74881.1"/>
    <property type="molecule type" value="Genomic_DNA"/>
</dbReference>
<proteinExistence type="predicted"/>
<dbReference type="SUPFAM" id="SSF53756">
    <property type="entry name" value="UDP-Glycosyltransferase/glycogen phosphorylase"/>
    <property type="match status" value="1"/>
</dbReference>
<evidence type="ECO:0000256" key="2">
    <source>
        <dbReference type="ARBA" id="ARBA00022679"/>
    </source>
</evidence>
<dbReference type="Pfam" id="PF08242">
    <property type="entry name" value="Methyltransf_12"/>
    <property type="match status" value="1"/>
</dbReference>
<dbReference type="PANTHER" id="PTHR43464:SF19">
    <property type="entry name" value="UBIQUINONE BIOSYNTHESIS O-METHYLTRANSFERASE, MITOCHONDRIAL"/>
    <property type="match status" value="1"/>
</dbReference>
<evidence type="ECO:0000313" key="6">
    <source>
        <dbReference type="EMBL" id="OWQ74881.1"/>
    </source>
</evidence>
<comment type="caution">
    <text evidence="6">The sequence shown here is derived from an EMBL/GenBank/DDBJ whole genome shotgun (WGS) entry which is preliminary data.</text>
</comment>
<dbReference type="Proteomes" id="UP000197090">
    <property type="component" value="Unassembled WGS sequence"/>
</dbReference>
<protein>
    <recommendedName>
        <fullName evidence="5">Methyltransferase type 12 domain-containing protein</fullName>
    </recommendedName>
</protein>
<dbReference type="SUPFAM" id="SSF53335">
    <property type="entry name" value="S-adenosyl-L-methionine-dependent methyltransferases"/>
    <property type="match status" value="1"/>
</dbReference>
<organism evidence="6 7">
    <name type="scientific">Stenotrophomonas maltophilia</name>
    <name type="common">Pseudomonas maltophilia</name>
    <name type="synonym">Xanthomonas maltophilia</name>
    <dbReference type="NCBI Taxonomy" id="40324"/>
    <lineage>
        <taxon>Bacteria</taxon>
        <taxon>Pseudomonadati</taxon>
        <taxon>Pseudomonadota</taxon>
        <taxon>Gammaproteobacteria</taxon>
        <taxon>Lysobacterales</taxon>
        <taxon>Lysobacteraceae</taxon>
        <taxon>Stenotrophomonas</taxon>
        <taxon>Stenotrophomonas maltophilia group</taxon>
    </lineage>
</organism>
<dbReference type="CDD" id="cd02440">
    <property type="entry name" value="AdoMet_MTases"/>
    <property type="match status" value="1"/>
</dbReference>
<evidence type="ECO:0000259" key="5">
    <source>
        <dbReference type="Pfam" id="PF08242"/>
    </source>
</evidence>
<feature type="domain" description="Methyltransferase type 12" evidence="5">
    <location>
        <begin position="57"/>
        <end position="156"/>
    </location>
</feature>